<accession>A0A2C9DAX4</accession>
<keyword evidence="3" id="KW-1185">Reference proteome</keyword>
<dbReference type="EMBL" id="LT960614">
    <property type="protein sequence ID" value="SON57393.1"/>
    <property type="molecule type" value="Genomic_DNA"/>
</dbReference>
<proteinExistence type="predicted"/>
<evidence type="ECO:0000256" key="1">
    <source>
        <dbReference type="SAM" id="SignalP"/>
    </source>
</evidence>
<keyword evidence="1" id="KW-0732">Signal</keyword>
<feature type="chain" id="PRO_5012699921" description="Polysaccharide lyase" evidence="1">
    <location>
        <begin position="28"/>
        <end position="347"/>
    </location>
</feature>
<sequence length="347" mass="37871">MTASRTIAAALVLLAAMAPVGVIPASAEDTAKLKLVDGFDGADFAPSGGLYYRENREQSAGTAEFQDEVKRTGKGALELSVRSLCAPENLECSERAEIWEKTKLRVPYSEGVWYGFAVKFADPIPSDDHRYLIAQWKREIGPTAKGDFSPFLAIRLDKGKLFMTVESNYQPGEPAKIVDGVATCPDGLTPVWLRPETNQMRSLIAHDADWSPKNGDGQEFRSCTDKLALTDHGHPLPLPDSGWIDFAIYSKPGPDGSGHIEVFANDKWIVTAKGYVGHNDKGLGKNQYFKFGPYRAGASDLWTLYYDDFRRSADCVDALSDKKACEAVRKETASAVLCGAESAEGTC</sequence>
<evidence type="ECO:0008006" key="4">
    <source>
        <dbReference type="Google" id="ProtNLM"/>
    </source>
</evidence>
<name>A0A2C9DAX4_9HYPH</name>
<organism evidence="2 3">
    <name type="scientific">Hartmannibacter diazotrophicus</name>
    <dbReference type="NCBI Taxonomy" id="1482074"/>
    <lineage>
        <taxon>Bacteria</taxon>
        <taxon>Pseudomonadati</taxon>
        <taxon>Pseudomonadota</taxon>
        <taxon>Alphaproteobacteria</taxon>
        <taxon>Hyphomicrobiales</taxon>
        <taxon>Pleomorphomonadaceae</taxon>
        <taxon>Hartmannibacter</taxon>
    </lineage>
</organism>
<dbReference type="Pfam" id="PF14099">
    <property type="entry name" value="Polysacc_lyase"/>
    <property type="match status" value="1"/>
</dbReference>
<evidence type="ECO:0000313" key="3">
    <source>
        <dbReference type="Proteomes" id="UP000223606"/>
    </source>
</evidence>
<feature type="signal peptide" evidence="1">
    <location>
        <begin position="1"/>
        <end position="27"/>
    </location>
</feature>
<protein>
    <recommendedName>
        <fullName evidence="4">Polysaccharide lyase</fullName>
    </recommendedName>
</protein>
<dbReference type="InterPro" id="IPR025975">
    <property type="entry name" value="Polysacc_lyase"/>
</dbReference>
<gene>
    <name evidence="2" type="ORF">HDIA_3852</name>
</gene>
<reference evidence="3" key="1">
    <citation type="submission" date="2017-09" db="EMBL/GenBank/DDBJ databases">
        <title>Genome sequence of Nannocystis excedens DSM 71.</title>
        <authorList>
            <person name="Blom J."/>
        </authorList>
    </citation>
    <scope>NUCLEOTIDE SEQUENCE [LARGE SCALE GENOMIC DNA]</scope>
    <source>
        <strain evidence="3">type strain: E19</strain>
    </source>
</reference>
<dbReference type="AlphaFoldDB" id="A0A2C9DAX4"/>
<dbReference type="KEGG" id="hdi:HDIA_3852"/>
<evidence type="ECO:0000313" key="2">
    <source>
        <dbReference type="EMBL" id="SON57393.1"/>
    </source>
</evidence>
<dbReference type="RefSeq" id="WP_425432906.1">
    <property type="nucleotide sequence ID" value="NZ_LT960614.1"/>
</dbReference>
<dbReference type="Proteomes" id="UP000223606">
    <property type="component" value="Chromosome 1"/>
</dbReference>
<dbReference type="Gene3D" id="2.60.120.200">
    <property type="match status" value="1"/>
</dbReference>